<dbReference type="Gene3D" id="1.50.10.20">
    <property type="match status" value="1"/>
</dbReference>
<sequence length="622" mass="68915">MALLQVSAGLYGSALLQLAWAAQASQPSQHYCAVIDNHLPGPCRPVPSTFLGDLPHADEYIANDLLANTTILDSAYGALVVLQEDFFDGDFGAWPTSIDWTGAVIGTVISGMLNTLSKSLEFVELNDAAGWKAKENLVSSFFAQIVNSFFGQDVLAMRGQAYDDMLWVVLGWLETIQFVDNHASRQYPANSQNERINSHELRDALKSAMWHGQTWTHSFAHRSRIFWELGSDGWETRLCHGGMLWNRRLLPYKNAITNELWISASISMYQYFPGDNFTAPWLMDATFPPRNPLHLASAIEGYKWLRGINMMNKQGLYADGFHIDRSKPGNTECDVRNEMVYTYNQGVILTGQRGLWAVSGIPSYLEEGHTLIQSVIKATGWSLVDNAPNIEHSSPLLESLPPWRGLGRGGILEERCDASGTCSQDGQTFKSIFFHHFTAFCAPLEAFAQEGPSVNATAFSRVEDAHAAACRSYTGWARHNALAALQTRDADGHFGMWWGAGVFNSTLVAPGDEGIDYTAANTTDYRNKGTPFDETWSLEDQWTPSTGGWKMTDNVLHSSSRSGQQVMSTARTKPHTAQQRSMDPGVSGNPNDRGRGRTVETQIGGLSVLRAYWELSQSYRTP</sequence>
<evidence type="ECO:0000313" key="3">
    <source>
        <dbReference type="EMBL" id="KEY68396.1"/>
    </source>
</evidence>
<dbReference type="AlphaFoldDB" id="A0A084ASW7"/>
<gene>
    <name evidence="3" type="ORF">S7711_01173</name>
</gene>
<feature type="chain" id="PRO_5001771125" evidence="2">
    <location>
        <begin position="25"/>
        <end position="622"/>
    </location>
</feature>
<dbReference type="PANTHER" id="PTHR47791">
    <property type="entry name" value="MEIOTICALLY UP-REGULATED GENE 191 PROTEIN"/>
    <property type="match status" value="1"/>
</dbReference>
<dbReference type="SUPFAM" id="SSF48208">
    <property type="entry name" value="Six-hairpin glycosidases"/>
    <property type="match status" value="1"/>
</dbReference>
<name>A0A084ASW7_STACB</name>
<proteinExistence type="predicted"/>
<feature type="compositionally biased region" description="Polar residues" evidence="1">
    <location>
        <begin position="559"/>
        <end position="581"/>
    </location>
</feature>
<organism evidence="3 4">
    <name type="scientific">Stachybotrys chartarum (strain CBS 109288 / IBT 7711)</name>
    <name type="common">Toxic black mold</name>
    <name type="synonym">Stilbospora chartarum</name>
    <dbReference type="NCBI Taxonomy" id="1280523"/>
    <lineage>
        <taxon>Eukaryota</taxon>
        <taxon>Fungi</taxon>
        <taxon>Dikarya</taxon>
        <taxon>Ascomycota</taxon>
        <taxon>Pezizomycotina</taxon>
        <taxon>Sordariomycetes</taxon>
        <taxon>Hypocreomycetidae</taxon>
        <taxon>Hypocreales</taxon>
        <taxon>Stachybotryaceae</taxon>
        <taxon>Stachybotrys</taxon>
    </lineage>
</organism>
<evidence type="ECO:0000313" key="4">
    <source>
        <dbReference type="Proteomes" id="UP000028045"/>
    </source>
</evidence>
<feature type="region of interest" description="Disordered" evidence="1">
    <location>
        <begin position="559"/>
        <end position="598"/>
    </location>
</feature>
<dbReference type="InterPro" id="IPR005198">
    <property type="entry name" value="Glyco_hydro_76"/>
</dbReference>
<protein>
    <submittedName>
        <fullName evidence="3">Uncharacterized protein</fullName>
    </submittedName>
</protein>
<dbReference type="OrthoDB" id="4104179at2759"/>
<keyword evidence="2" id="KW-0732">Signal</keyword>
<evidence type="ECO:0000256" key="1">
    <source>
        <dbReference type="SAM" id="MobiDB-lite"/>
    </source>
</evidence>
<dbReference type="EMBL" id="KL648579">
    <property type="protein sequence ID" value="KEY68396.1"/>
    <property type="molecule type" value="Genomic_DNA"/>
</dbReference>
<dbReference type="Proteomes" id="UP000028045">
    <property type="component" value="Unassembled WGS sequence"/>
</dbReference>
<keyword evidence="4" id="KW-1185">Reference proteome</keyword>
<feature type="signal peptide" evidence="2">
    <location>
        <begin position="1"/>
        <end position="24"/>
    </location>
</feature>
<dbReference type="InterPro" id="IPR008928">
    <property type="entry name" value="6-hairpin_glycosidase_sf"/>
</dbReference>
<dbReference type="GO" id="GO:0005975">
    <property type="term" value="P:carbohydrate metabolic process"/>
    <property type="evidence" value="ECO:0007669"/>
    <property type="project" value="InterPro"/>
</dbReference>
<dbReference type="Pfam" id="PF03663">
    <property type="entry name" value="Glyco_hydro_76"/>
    <property type="match status" value="1"/>
</dbReference>
<accession>A0A084ASW7</accession>
<evidence type="ECO:0000256" key="2">
    <source>
        <dbReference type="SAM" id="SignalP"/>
    </source>
</evidence>
<dbReference type="InterPro" id="IPR053169">
    <property type="entry name" value="MUG_Protein"/>
</dbReference>
<dbReference type="HOGENOM" id="CLU_021766_1_0_1"/>
<dbReference type="PANTHER" id="PTHR47791:SF2">
    <property type="entry name" value="ENDO MANNANASE, GH76 FAMILY (EUROFUNG)"/>
    <property type="match status" value="1"/>
</dbReference>
<reference evidence="3 4" key="1">
    <citation type="journal article" date="2014" name="BMC Genomics">
        <title>Comparative genome sequencing reveals chemotype-specific gene clusters in the toxigenic black mold Stachybotrys.</title>
        <authorList>
            <person name="Semeiks J."/>
            <person name="Borek D."/>
            <person name="Otwinowski Z."/>
            <person name="Grishin N.V."/>
        </authorList>
    </citation>
    <scope>NUCLEOTIDE SEQUENCE [LARGE SCALE GENOMIC DNA]</scope>
    <source>
        <strain evidence="4">CBS 109288 / IBT 7711</strain>
    </source>
</reference>